<accession>A0A560AUC6</accession>
<dbReference type="InterPro" id="IPR027417">
    <property type="entry name" value="P-loop_NTPase"/>
</dbReference>
<dbReference type="PROSITE" id="PS50893">
    <property type="entry name" value="ABC_TRANSPORTER_2"/>
    <property type="match status" value="1"/>
</dbReference>
<dbReference type="PROSITE" id="PS00211">
    <property type="entry name" value="ABC_TRANSPORTER_1"/>
    <property type="match status" value="1"/>
</dbReference>
<sequence length="338" mass="36406">MLTIEKLSVTHRTRNGLVHAVDGVTLTLRRGETLGLVGESGCGKSTLARAVMGLTPPASGRILLDGTDVTRLTGRAAMPFTARVQMVFQDPAASLDPRYTVARAIAEPLLPTVRDAAERARRVAALMDDVGLARVLADRFPHQLSGGQRQRVAIARAIAPRPDFVVLDEPVSALDVSLQAQVLNLLVDLQERHGLAYFFIGHDIGVVRHMADRVAVMYLGRVVEIGDWSDVVDEPAHPYTRALMAAAPAAHPDAGRAATRTVLAGELPSPFAPPPGCAFHTRCPLAVERCRREAPALRDAADGRRVACHLAPTPLAETNPAETNPTETNTFRPLRRLP</sequence>
<evidence type="ECO:0000256" key="2">
    <source>
        <dbReference type="ARBA" id="ARBA00005417"/>
    </source>
</evidence>
<protein>
    <submittedName>
        <fullName evidence="8">Peptide/nickel transport system ATP-binding protein/oligopeptide transport system ATP-binding protein</fullName>
    </submittedName>
</protein>
<dbReference type="AlphaFoldDB" id="A0A560AUC6"/>
<feature type="domain" description="ABC transporter" evidence="7">
    <location>
        <begin position="4"/>
        <end position="244"/>
    </location>
</feature>
<comment type="caution">
    <text evidence="8">The sequence shown here is derived from an EMBL/GenBank/DDBJ whole genome shotgun (WGS) entry which is preliminary data.</text>
</comment>
<dbReference type="InterPro" id="IPR003439">
    <property type="entry name" value="ABC_transporter-like_ATP-bd"/>
</dbReference>
<keyword evidence="4" id="KW-0547">Nucleotide-binding</keyword>
<dbReference type="CDD" id="cd03257">
    <property type="entry name" value="ABC_NikE_OppD_transporters"/>
    <property type="match status" value="1"/>
</dbReference>
<keyword evidence="3" id="KW-0813">Transport</keyword>
<dbReference type="InterPro" id="IPR003593">
    <property type="entry name" value="AAA+_ATPase"/>
</dbReference>
<organism evidence="8 9">
    <name type="scientific">Azospirillum brasilense</name>
    <dbReference type="NCBI Taxonomy" id="192"/>
    <lineage>
        <taxon>Bacteria</taxon>
        <taxon>Pseudomonadati</taxon>
        <taxon>Pseudomonadota</taxon>
        <taxon>Alphaproteobacteria</taxon>
        <taxon>Rhodospirillales</taxon>
        <taxon>Azospirillaceae</taxon>
        <taxon>Azospirillum</taxon>
    </lineage>
</organism>
<evidence type="ECO:0000256" key="3">
    <source>
        <dbReference type="ARBA" id="ARBA00022448"/>
    </source>
</evidence>
<dbReference type="GO" id="GO:0016887">
    <property type="term" value="F:ATP hydrolysis activity"/>
    <property type="evidence" value="ECO:0007669"/>
    <property type="project" value="InterPro"/>
</dbReference>
<dbReference type="RefSeq" id="WP_145678550.1">
    <property type="nucleotide sequence ID" value="NZ_VITF01000011.1"/>
</dbReference>
<dbReference type="InterPro" id="IPR013563">
    <property type="entry name" value="Oligopep_ABC_C"/>
</dbReference>
<feature type="region of interest" description="Disordered" evidence="6">
    <location>
        <begin position="315"/>
        <end position="338"/>
    </location>
</feature>
<dbReference type="PANTHER" id="PTHR43776">
    <property type="entry name" value="TRANSPORT ATP-BINDING PROTEIN"/>
    <property type="match status" value="1"/>
</dbReference>
<evidence type="ECO:0000313" key="8">
    <source>
        <dbReference type="EMBL" id="TWA63919.1"/>
    </source>
</evidence>
<dbReference type="InterPro" id="IPR017871">
    <property type="entry name" value="ABC_transporter-like_CS"/>
</dbReference>
<dbReference type="InterPro" id="IPR050319">
    <property type="entry name" value="ABC_transp_ATP-bind"/>
</dbReference>
<dbReference type="GO" id="GO:0005886">
    <property type="term" value="C:plasma membrane"/>
    <property type="evidence" value="ECO:0007669"/>
    <property type="project" value="UniProtKB-SubCell"/>
</dbReference>
<dbReference type="GO" id="GO:0005524">
    <property type="term" value="F:ATP binding"/>
    <property type="evidence" value="ECO:0007669"/>
    <property type="project" value="UniProtKB-KW"/>
</dbReference>
<dbReference type="SMART" id="SM00382">
    <property type="entry name" value="AAA"/>
    <property type="match status" value="1"/>
</dbReference>
<reference evidence="8 9" key="1">
    <citation type="submission" date="2019-06" db="EMBL/GenBank/DDBJ databases">
        <title>Genomic Encyclopedia of Type Strains, Phase IV (KMG-V): Genome sequencing to study the core and pangenomes of soil and plant-associated prokaryotes.</title>
        <authorList>
            <person name="Whitman W."/>
        </authorList>
    </citation>
    <scope>NUCLEOTIDE SEQUENCE [LARGE SCALE GENOMIC DNA]</scope>
    <source>
        <strain evidence="8 9">BR 11796</strain>
    </source>
</reference>
<keyword evidence="5 8" id="KW-0067">ATP-binding</keyword>
<dbReference type="Pfam" id="PF08352">
    <property type="entry name" value="oligo_HPY"/>
    <property type="match status" value="1"/>
</dbReference>
<dbReference type="GO" id="GO:0015833">
    <property type="term" value="P:peptide transport"/>
    <property type="evidence" value="ECO:0007669"/>
    <property type="project" value="InterPro"/>
</dbReference>
<dbReference type="PANTHER" id="PTHR43776:SF7">
    <property type="entry name" value="D,D-DIPEPTIDE TRANSPORT ATP-BINDING PROTEIN DDPF-RELATED"/>
    <property type="match status" value="1"/>
</dbReference>
<evidence type="ECO:0000313" key="9">
    <source>
        <dbReference type="Proteomes" id="UP000316083"/>
    </source>
</evidence>
<dbReference type="SUPFAM" id="SSF52540">
    <property type="entry name" value="P-loop containing nucleoside triphosphate hydrolases"/>
    <property type="match status" value="1"/>
</dbReference>
<comment type="subcellular location">
    <subcellularLocation>
        <location evidence="1">Cell inner membrane</location>
        <topology evidence="1">Peripheral membrane protein</topology>
    </subcellularLocation>
</comment>
<dbReference type="NCBIfam" id="TIGR01727">
    <property type="entry name" value="oligo_HPY"/>
    <property type="match status" value="1"/>
</dbReference>
<gene>
    <name evidence="8" type="ORF">FBZ82_11134</name>
</gene>
<dbReference type="Proteomes" id="UP000316083">
    <property type="component" value="Unassembled WGS sequence"/>
</dbReference>
<feature type="compositionally biased region" description="Low complexity" evidence="6">
    <location>
        <begin position="316"/>
        <end position="330"/>
    </location>
</feature>
<evidence type="ECO:0000256" key="6">
    <source>
        <dbReference type="SAM" id="MobiDB-lite"/>
    </source>
</evidence>
<evidence type="ECO:0000256" key="1">
    <source>
        <dbReference type="ARBA" id="ARBA00004417"/>
    </source>
</evidence>
<dbReference type="Gene3D" id="3.40.50.300">
    <property type="entry name" value="P-loop containing nucleotide triphosphate hydrolases"/>
    <property type="match status" value="1"/>
</dbReference>
<evidence type="ECO:0000256" key="4">
    <source>
        <dbReference type="ARBA" id="ARBA00022741"/>
    </source>
</evidence>
<dbReference type="FunFam" id="3.40.50.300:FF:000016">
    <property type="entry name" value="Oligopeptide ABC transporter ATP-binding component"/>
    <property type="match status" value="1"/>
</dbReference>
<name>A0A560AUC6_AZOBR</name>
<comment type="similarity">
    <text evidence="2">Belongs to the ABC transporter superfamily.</text>
</comment>
<dbReference type="EMBL" id="VITF01000011">
    <property type="protein sequence ID" value="TWA63919.1"/>
    <property type="molecule type" value="Genomic_DNA"/>
</dbReference>
<evidence type="ECO:0000256" key="5">
    <source>
        <dbReference type="ARBA" id="ARBA00022840"/>
    </source>
</evidence>
<proteinExistence type="inferred from homology"/>
<evidence type="ECO:0000259" key="7">
    <source>
        <dbReference type="PROSITE" id="PS50893"/>
    </source>
</evidence>
<dbReference type="Pfam" id="PF00005">
    <property type="entry name" value="ABC_tran"/>
    <property type="match status" value="1"/>
</dbReference>
<dbReference type="GO" id="GO:0055085">
    <property type="term" value="P:transmembrane transport"/>
    <property type="evidence" value="ECO:0007669"/>
    <property type="project" value="UniProtKB-ARBA"/>
</dbReference>